<gene>
    <name evidence="1" type="ORF">BJG266_LOCUS49411</name>
    <name evidence="2" type="ORF">QVE165_LOCUS66494</name>
</gene>
<evidence type="ECO:0000313" key="4">
    <source>
        <dbReference type="Proteomes" id="UP000663877"/>
    </source>
</evidence>
<evidence type="ECO:0000313" key="2">
    <source>
        <dbReference type="EMBL" id="CAF1677501.1"/>
    </source>
</evidence>
<accession>A0A815ZR24</accession>
<dbReference type="Proteomes" id="UP000663877">
    <property type="component" value="Unassembled WGS sequence"/>
</dbReference>
<dbReference type="Proteomes" id="UP000663832">
    <property type="component" value="Unassembled WGS sequence"/>
</dbReference>
<comment type="caution">
    <text evidence="1">The sequence shown here is derived from an EMBL/GenBank/DDBJ whole genome shotgun (WGS) entry which is preliminary data.</text>
</comment>
<name>A0A815ZR24_9BILA</name>
<protein>
    <submittedName>
        <fullName evidence="1">Uncharacterized protein</fullName>
    </submittedName>
</protein>
<feature type="non-terminal residue" evidence="1">
    <location>
        <position position="197"/>
    </location>
</feature>
<dbReference type="EMBL" id="CAJNOI010007431">
    <property type="protein sequence ID" value="CAF1588563.1"/>
    <property type="molecule type" value="Genomic_DNA"/>
</dbReference>
<proteinExistence type="predicted"/>
<evidence type="ECO:0000313" key="3">
    <source>
        <dbReference type="Proteomes" id="UP000663832"/>
    </source>
</evidence>
<keyword evidence="3" id="KW-1185">Reference proteome</keyword>
<dbReference type="EMBL" id="CAJNOM010007867">
    <property type="protein sequence ID" value="CAF1677501.1"/>
    <property type="molecule type" value="Genomic_DNA"/>
</dbReference>
<reference evidence="1" key="1">
    <citation type="submission" date="2021-02" db="EMBL/GenBank/DDBJ databases">
        <authorList>
            <person name="Nowell W R."/>
        </authorList>
    </citation>
    <scope>NUCLEOTIDE SEQUENCE</scope>
</reference>
<dbReference type="OrthoDB" id="10036923at2759"/>
<organism evidence="1 4">
    <name type="scientific">Adineta steineri</name>
    <dbReference type="NCBI Taxonomy" id="433720"/>
    <lineage>
        <taxon>Eukaryota</taxon>
        <taxon>Metazoa</taxon>
        <taxon>Spiralia</taxon>
        <taxon>Gnathifera</taxon>
        <taxon>Rotifera</taxon>
        <taxon>Eurotatoria</taxon>
        <taxon>Bdelloidea</taxon>
        <taxon>Adinetida</taxon>
        <taxon>Adinetidae</taxon>
        <taxon>Adineta</taxon>
    </lineage>
</organism>
<evidence type="ECO:0000313" key="1">
    <source>
        <dbReference type="EMBL" id="CAF1588563.1"/>
    </source>
</evidence>
<sequence length="197" mass="23750">MNLVNIAKHLLYLTQSEFGFEASIPSDDEIYASQQLFKILKSLKDSYFNELYTYESLDFKDEYDETTDEEDTSDEEDTTDEENTIDYDENQYSNIYNHFTLEEMEKIVDWVDQHPNCKFATITNRFRKVKSMNYIPRFREYIGRNGTKLQKLKQIMEFMWEEFYMKRATEKEAIHDNDLELFAIQKAKELSWDNFKA</sequence>
<dbReference type="AlphaFoldDB" id="A0A815ZR24"/>